<dbReference type="EMBL" id="AUSU01000570">
    <property type="protein sequence ID" value="EPS73083.1"/>
    <property type="molecule type" value="Genomic_DNA"/>
</dbReference>
<feature type="non-terminal residue" evidence="3">
    <location>
        <position position="691"/>
    </location>
</feature>
<evidence type="ECO:0000313" key="4">
    <source>
        <dbReference type="Proteomes" id="UP000015453"/>
    </source>
</evidence>
<evidence type="ECO:0000259" key="2">
    <source>
        <dbReference type="PROSITE" id="PS50076"/>
    </source>
</evidence>
<dbReference type="InterPro" id="IPR001623">
    <property type="entry name" value="DnaJ_domain"/>
</dbReference>
<reference evidence="3 4" key="1">
    <citation type="journal article" date="2013" name="BMC Genomics">
        <title>The miniature genome of a carnivorous plant Genlisea aurea contains a low number of genes and short non-coding sequences.</title>
        <authorList>
            <person name="Leushkin E.V."/>
            <person name="Sutormin R.A."/>
            <person name="Nabieva E.R."/>
            <person name="Penin A.A."/>
            <person name="Kondrashov A.S."/>
            <person name="Logacheva M.D."/>
        </authorList>
    </citation>
    <scope>NUCLEOTIDE SEQUENCE [LARGE SCALE GENOMIC DNA]</scope>
</reference>
<dbReference type="PRINTS" id="PR00625">
    <property type="entry name" value="JDOMAIN"/>
</dbReference>
<dbReference type="PANTHER" id="PTHR44137:SF32">
    <property type="entry name" value="DNAJ HEAT SHOCK AMINO-TERMINAL DOMAIN PROTEIN"/>
    <property type="match status" value="1"/>
</dbReference>
<keyword evidence="4" id="KW-1185">Reference proteome</keyword>
<feature type="compositionally biased region" description="Polar residues" evidence="1">
    <location>
        <begin position="454"/>
        <end position="465"/>
    </location>
</feature>
<dbReference type="Gene3D" id="1.10.287.110">
    <property type="entry name" value="DnaJ domain"/>
    <property type="match status" value="1"/>
</dbReference>
<comment type="caution">
    <text evidence="3">The sequence shown here is derived from an EMBL/GenBank/DDBJ whole genome shotgun (WGS) entry which is preliminary data.</text>
</comment>
<dbReference type="OrthoDB" id="66964at2759"/>
<dbReference type="SUPFAM" id="SSF46565">
    <property type="entry name" value="Chaperone J-domain"/>
    <property type="match status" value="1"/>
</dbReference>
<sequence length="691" mass="77314">MECNRDEANRAKYIAESKIEKKDFAGAKKFALKAQALYSELDGIAQLLKTIDVYVSAENKVSGEVDWYGVLEVSPSADEETIRKQYRKLALALHPDKNKSVGADGAFKLISEAWNLLSDKAARLAYNQRRGHKGFHQKVHMHSAPSAAPMPNAMFNYATRTTSASKPPEHRQKQPRHHTKPVANPTNKPSQQRTDTFWTICQKCKMHYEYLKVYLNQTLLCPNCRCAFMASATPPPENLLKPPSQVPRQKQKNITEYVVGRNAYSAGKNVNTSEKSLPTGSYSFKLSAQQQNPVSRETSVGTDPDIVAKAANVVQQAQEKYKRTCSESFPTVVSDAGVKKQKLDVQSGPFGTNYRMPQENGGFVAASRVASSSSSSSRFHSYGGPFRNSNSFHDLTVTESRNMLMAKGLSDIRSKLKAFSESTNKVAGKDKATSKHGKKVKSGNTNVDEIVDGNKNSDSVADSSAMNVPDADFHDFDMDRTEDSFGDDEVWAAYDDDDRMPRFYAHVSKVVSRKPFKLRVRWLNPKPCDEFGNDMDWIESGFYKTCGEFGVGRYETFKSINAFSQRVDFVRSSQGSFLIYPKRGDVWALYENWSSDWNGTTPDDVVHKYEMVTVADDYNSRNGVVVVPLVKVDGFRTVYRSDTEQATKIPTKEMLRFSHRVPYHTLTGSEGQNAPKGFLELDTAATPTELL</sequence>
<proteinExistence type="predicted"/>
<dbReference type="Pfam" id="PF23551">
    <property type="entry name" value="Zn_ribbon_20"/>
    <property type="match status" value="1"/>
</dbReference>
<dbReference type="InterPro" id="IPR024593">
    <property type="entry name" value="DUF3444"/>
</dbReference>
<dbReference type="PROSITE" id="PS50076">
    <property type="entry name" value="DNAJ_2"/>
    <property type="match status" value="1"/>
</dbReference>
<dbReference type="CDD" id="cd06257">
    <property type="entry name" value="DnaJ"/>
    <property type="match status" value="1"/>
</dbReference>
<dbReference type="AlphaFoldDB" id="S8EB09"/>
<dbReference type="Pfam" id="PF00226">
    <property type="entry name" value="DnaJ"/>
    <property type="match status" value="1"/>
</dbReference>
<dbReference type="InterPro" id="IPR036869">
    <property type="entry name" value="J_dom_sf"/>
</dbReference>
<dbReference type="PANTHER" id="PTHR44137">
    <property type="entry name" value="BNAC03G44070D PROTEIN"/>
    <property type="match status" value="1"/>
</dbReference>
<name>S8EB09_9LAMI</name>
<gene>
    <name evidence="3" type="ORF">M569_01674</name>
</gene>
<dbReference type="InterPro" id="IPR018253">
    <property type="entry name" value="DnaJ_domain_CS"/>
</dbReference>
<feature type="region of interest" description="Disordered" evidence="1">
    <location>
        <begin position="423"/>
        <end position="465"/>
    </location>
</feature>
<accession>S8EB09</accession>
<organism evidence="3 4">
    <name type="scientific">Genlisea aurea</name>
    <dbReference type="NCBI Taxonomy" id="192259"/>
    <lineage>
        <taxon>Eukaryota</taxon>
        <taxon>Viridiplantae</taxon>
        <taxon>Streptophyta</taxon>
        <taxon>Embryophyta</taxon>
        <taxon>Tracheophyta</taxon>
        <taxon>Spermatophyta</taxon>
        <taxon>Magnoliopsida</taxon>
        <taxon>eudicotyledons</taxon>
        <taxon>Gunneridae</taxon>
        <taxon>Pentapetalae</taxon>
        <taxon>asterids</taxon>
        <taxon>lamiids</taxon>
        <taxon>Lamiales</taxon>
        <taxon>Lentibulariaceae</taxon>
        <taxon>Genlisea</taxon>
    </lineage>
</organism>
<protein>
    <recommendedName>
        <fullName evidence="2">J domain-containing protein</fullName>
    </recommendedName>
</protein>
<evidence type="ECO:0000313" key="3">
    <source>
        <dbReference type="EMBL" id="EPS73083.1"/>
    </source>
</evidence>
<dbReference type="Proteomes" id="UP000015453">
    <property type="component" value="Unassembled WGS sequence"/>
</dbReference>
<feature type="region of interest" description="Disordered" evidence="1">
    <location>
        <begin position="161"/>
        <end position="192"/>
    </location>
</feature>
<feature type="domain" description="J" evidence="2">
    <location>
        <begin position="66"/>
        <end position="130"/>
    </location>
</feature>
<dbReference type="Pfam" id="PF11926">
    <property type="entry name" value="DUF3444"/>
    <property type="match status" value="1"/>
</dbReference>
<evidence type="ECO:0000256" key="1">
    <source>
        <dbReference type="SAM" id="MobiDB-lite"/>
    </source>
</evidence>
<dbReference type="PROSITE" id="PS00636">
    <property type="entry name" value="DNAJ_1"/>
    <property type="match status" value="1"/>
</dbReference>
<dbReference type="SMART" id="SM00271">
    <property type="entry name" value="DnaJ"/>
    <property type="match status" value="1"/>
</dbReference>
<dbReference type="InterPro" id="IPR056988">
    <property type="entry name" value="Zn_ribbon_pln"/>
</dbReference>